<keyword evidence="2 4" id="KW-1133">Transmembrane helix</keyword>
<dbReference type="AlphaFoldDB" id="A0A1F5CGF8"/>
<keyword evidence="3 4" id="KW-0472">Membrane</keyword>
<dbReference type="GO" id="GO:0022857">
    <property type="term" value="F:transmembrane transporter activity"/>
    <property type="evidence" value="ECO:0007669"/>
    <property type="project" value="InterPro"/>
</dbReference>
<evidence type="ECO:0000313" key="6">
    <source>
        <dbReference type="EMBL" id="OGD41953.1"/>
    </source>
</evidence>
<evidence type="ECO:0000256" key="2">
    <source>
        <dbReference type="ARBA" id="ARBA00022989"/>
    </source>
</evidence>
<feature type="transmembrane region" description="Helical" evidence="4">
    <location>
        <begin position="162"/>
        <end position="181"/>
    </location>
</feature>
<name>A0A1F5CGF8_9BACT</name>
<feature type="transmembrane region" description="Helical" evidence="4">
    <location>
        <begin position="139"/>
        <end position="156"/>
    </location>
</feature>
<evidence type="ECO:0000259" key="5">
    <source>
        <dbReference type="PROSITE" id="PS50850"/>
    </source>
</evidence>
<dbReference type="SUPFAM" id="SSF103473">
    <property type="entry name" value="MFS general substrate transporter"/>
    <property type="match status" value="1"/>
</dbReference>
<proteinExistence type="predicted"/>
<evidence type="ECO:0000256" key="4">
    <source>
        <dbReference type="SAM" id="Phobius"/>
    </source>
</evidence>
<dbReference type="InterPro" id="IPR011701">
    <property type="entry name" value="MFS"/>
</dbReference>
<feature type="transmembrane region" description="Helical" evidence="4">
    <location>
        <begin position="96"/>
        <end position="118"/>
    </location>
</feature>
<feature type="domain" description="Major facilitator superfamily (MFS) profile" evidence="5">
    <location>
        <begin position="5"/>
        <end position="187"/>
    </location>
</feature>
<reference evidence="6 7" key="1">
    <citation type="journal article" date="2016" name="Nat. Commun.">
        <title>Thousands of microbial genomes shed light on interconnected biogeochemical processes in an aquifer system.</title>
        <authorList>
            <person name="Anantharaman K."/>
            <person name="Brown C.T."/>
            <person name="Hug L.A."/>
            <person name="Sharon I."/>
            <person name="Castelle C.J."/>
            <person name="Probst A.J."/>
            <person name="Thomas B.C."/>
            <person name="Singh A."/>
            <person name="Wilkins M.J."/>
            <person name="Karaoz U."/>
            <person name="Brodie E.L."/>
            <person name="Williams K.H."/>
            <person name="Hubbard S.S."/>
            <person name="Banfield J.F."/>
        </authorList>
    </citation>
    <scope>NUCLEOTIDE SEQUENCE [LARGE SCALE GENOMIC DNA]</scope>
</reference>
<keyword evidence="1 4" id="KW-0812">Transmembrane</keyword>
<evidence type="ECO:0000256" key="1">
    <source>
        <dbReference type="ARBA" id="ARBA00022692"/>
    </source>
</evidence>
<dbReference type="PANTHER" id="PTHR23526">
    <property type="entry name" value="INTEGRAL MEMBRANE TRANSPORT PROTEIN-RELATED"/>
    <property type="match status" value="1"/>
</dbReference>
<organism evidence="6 7">
    <name type="scientific">Candidatus Azambacteria bacterium RIFOXYD1_FULL_42_11</name>
    <dbReference type="NCBI Taxonomy" id="1797310"/>
    <lineage>
        <taxon>Bacteria</taxon>
        <taxon>Candidatus Azamiibacteriota</taxon>
    </lineage>
</organism>
<dbReference type="PANTHER" id="PTHR23526:SF2">
    <property type="entry name" value="MAJOR FACILITATOR SUPERFAMILY (MFS) PROFILE DOMAIN-CONTAINING PROTEIN"/>
    <property type="match status" value="1"/>
</dbReference>
<feature type="transmembrane region" description="Helical" evidence="4">
    <location>
        <begin position="72"/>
        <end position="90"/>
    </location>
</feature>
<accession>A0A1F5CGF8</accession>
<evidence type="ECO:0000256" key="3">
    <source>
        <dbReference type="ARBA" id="ARBA00023136"/>
    </source>
</evidence>
<feature type="transmembrane region" description="Helical" evidence="4">
    <location>
        <begin position="9"/>
        <end position="30"/>
    </location>
</feature>
<dbReference type="InterPro" id="IPR052528">
    <property type="entry name" value="Sugar_transport-like"/>
</dbReference>
<dbReference type="InterPro" id="IPR036259">
    <property type="entry name" value="MFS_trans_sf"/>
</dbReference>
<evidence type="ECO:0000313" key="7">
    <source>
        <dbReference type="Proteomes" id="UP000178974"/>
    </source>
</evidence>
<feature type="transmembrane region" description="Helical" evidence="4">
    <location>
        <begin position="42"/>
        <end position="60"/>
    </location>
</feature>
<sequence length="187" mass="20703">MINRKIRILLYGSNLWYLGAGLLGPLFAVFTESIGGDILDIVWAWSVYLLVTGILIIIIGNVSDEKKRKEKLMVIGFVINAVFSFAYLLVSSPFHLLFVEAGLGVAVALATPTYDALYSLYGDRKQKGYEWGLQDGEEYIFSAIGVIIGGFIVTYFGFRTLFVLMGIIQIIAAFSVAKIIVSTRQLK</sequence>
<dbReference type="EMBL" id="MEZA01000027">
    <property type="protein sequence ID" value="OGD41953.1"/>
    <property type="molecule type" value="Genomic_DNA"/>
</dbReference>
<dbReference type="Proteomes" id="UP000178974">
    <property type="component" value="Unassembled WGS sequence"/>
</dbReference>
<dbReference type="PROSITE" id="PS50850">
    <property type="entry name" value="MFS"/>
    <property type="match status" value="1"/>
</dbReference>
<dbReference type="Gene3D" id="1.20.1250.20">
    <property type="entry name" value="MFS general substrate transporter like domains"/>
    <property type="match status" value="1"/>
</dbReference>
<protein>
    <recommendedName>
        <fullName evidence="5">Major facilitator superfamily (MFS) profile domain-containing protein</fullName>
    </recommendedName>
</protein>
<dbReference type="Pfam" id="PF07690">
    <property type="entry name" value="MFS_1"/>
    <property type="match status" value="1"/>
</dbReference>
<dbReference type="InterPro" id="IPR020846">
    <property type="entry name" value="MFS_dom"/>
</dbReference>
<comment type="caution">
    <text evidence="6">The sequence shown here is derived from an EMBL/GenBank/DDBJ whole genome shotgun (WGS) entry which is preliminary data.</text>
</comment>
<gene>
    <name evidence="6" type="ORF">A2567_00020</name>
</gene>